<gene>
    <name evidence="1" type="primary">yqfW</name>
    <name evidence="1" type="ORF">GCM10011573_25520</name>
</gene>
<dbReference type="Gene3D" id="3.40.50.1000">
    <property type="entry name" value="HAD superfamily/HAD-like"/>
    <property type="match status" value="1"/>
</dbReference>
<reference evidence="2" key="1">
    <citation type="journal article" date="2019" name="Int. J. Syst. Evol. Microbiol.">
        <title>The Global Catalogue of Microorganisms (GCM) 10K type strain sequencing project: providing services to taxonomists for standard genome sequencing and annotation.</title>
        <authorList>
            <consortium name="The Broad Institute Genomics Platform"/>
            <consortium name="The Broad Institute Genome Sequencing Center for Infectious Disease"/>
            <person name="Wu L."/>
            <person name="Ma J."/>
        </authorList>
    </citation>
    <scope>NUCLEOTIDE SEQUENCE [LARGE SCALE GENOMIC DNA]</scope>
    <source>
        <strain evidence="2">CGMCC 1.15942</strain>
    </source>
</reference>
<organism evidence="1 2">
    <name type="scientific">Enterococcus wangshanyuanii</name>
    <dbReference type="NCBI Taxonomy" id="2005703"/>
    <lineage>
        <taxon>Bacteria</taxon>
        <taxon>Bacillati</taxon>
        <taxon>Bacillota</taxon>
        <taxon>Bacilli</taxon>
        <taxon>Lactobacillales</taxon>
        <taxon>Enterococcaceae</taxon>
        <taxon>Enterococcus</taxon>
    </lineage>
</organism>
<dbReference type="SUPFAM" id="SSF56784">
    <property type="entry name" value="HAD-like"/>
    <property type="match status" value="1"/>
</dbReference>
<dbReference type="InterPro" id="IPR023214">
    <property type="entry name" value="HAD_sf"/>
</dbReference>
<evidence type="ECO:0000313" key="1">
    <source>
        <dbReference type="EMBL" id="GGC94779.1"/>
    </source>
</evidence>
<dbReference type="InterPro" id="IPR036412">
    <property type="entry name" value="HAD-like_sf"/>
</dbReference>
<keyword evidence="2" id="KW-1185">Reference proteome</keyword>
<name>A0ABQ1PCZ0_9ENTE</name>
<dbReference type="Proteomes" id="UP000630615">
    <property type="component" value="Unassembled WGS sequence"/>
</dbReference>
<accession>A0ABQ1PCZ0</accession>
<proteinExistence type="predicted"/>
<sequence length="176" mass="20608">MKILAIDVDGTLTGNELECEIYSEWLGREVSSKELTDYDVTKVLGINKELEKLKWLENAAKFYRDVEVDEVAVNKIMKLVSCFDHVIILTKRYSWGSIQTEEWLNKHNVKYDRLVCTNEYDKLHFIDAYGVTAVVEDNPYFTRELREKRKNIKTYLVARPYNSPDDCDVYIEGSFS</sequence>
<dbReference type="RefSeq" id="WP_088270568.1">
    <property type="nucleotide sequence ID" value="NZ_BMKI01000006.1"/>
</dbReference>
<evidence type="ECO:0000313" key="2">
    <source>
        <dbReference type="Proteomes" id="UP000630615"/>
    </source>
</evidence>
<dbReference type="EMBL" id="BMKI01000006">
    <property type="protein sequence ID" value="GGC94779.1"/>
    <property type="molecule type" value="Genomic_DNA"/>
</dbReference>
<comment type="caution">
    <text evidence="1">The sequence shown here is derived from an EMBL/GenBank/DDBJ whole genome shotgun (WGS) entry which is preliminary data.</text>
</comment>
<protein>
    <submittedName>
        <fullName evidence="1">Nucleotidase YqfW</fullName>
    </submittedName>
</protein>